<name>A0ABS9VLY9_9SPHN</name>
<dbReference type="EMBL" id="JAKZHW010000001">
    <property type="protein sequence ID" value="MCH8615957.1"/>
    <property type="molecule type" value="Genomic_DNA"/>
</dbReference>
<comment type="caution">
    <text evidence="2">The sequence shown here is derived from an EMBL/GenBank/DDBJ whole genome shotgun (WGS) entry which is preliminary data.</text>
</comment>
<gene>
    <name evidence="2" type="ORF">LZ016_07575</name>
</gene>
<reference evidence="2 3" key="1">
    <citation type="submission" date="2022-03" db="EMBL/GenBank/DDBJ databases">
        <authorList>
            <person name="Jo J.-H."/>
            <person name="Im W.-T."/>
        </authorList>
    </citation>
    <scope>NUCLEOTIDE SEQUENCE [LARGE SCALE GENOMIC DNA]</scope>
    <source>
        <strain evidence="2 3">SM33</strain>
    </source>
</reference>
<evidence type="ECO:0000313" key="2">
    <source>
        <dbReference type="EMBL" id="MCH8615957.1"/>
    </source>
</evidence>
<sequence length="126" mass="14002">MFHRSLALLALAGASNANVATVDPNNDSDWAVLFEFFDRMAAAKQAPTDIRKELLIMGLWFETVWDRDHPGENPRQGEHFTAMVKAMGEDPKAYRDTLNACAARANADPIFNAFATELRNAKPPKP</sequence>
<evidence type="ECO:0000256" key="1">
    <source>
        <dbReference type="SAM" id="SignalP"/>
    </source>
</evidence>
<dbReference type="RefSeq" id="WP_241446791.1">
    <property type="nucleotide sequence ID" value="NZ_JAKZHW010000001.1"/>
</dbReference>
<accession>A0ABS9VLY9</accession>
<keyword evidence="3" id="KW-1185">Reference proteome</keyword>
<keyword evidence="1" id="KW-0732">Signal</keyword>
<evidence type="ECO:0000313" key="3">
    <source>
        <dbReference type="Proteomes" id="UP001203058"/>
    </source>
</evidence>
<dbReference type="Proteomes" id="UP001203058">
    <property type="component" value="Unassembled WGS sequence"/>
</dbReference>
<protein>
    <submittedName>
        <fullName evidence="2">Uncharacterized protein</fullName>
    </submittedName>
</protein>
<proteinExistence type="predicted"/>
<organism evidence="2 3">
    <name type="scientific">Sphingomonas telluris</name>
    <dbReference type="NCBI Taxonomy" id="2907998"/>
    <lineage>
        <taxon>Bacteria</taxon>
        <taxon>Pseudomonadati</taxon>
        <taxon>Pseudomonadota</taxon>
        <taxon>Alphaproteobacteria</taxon>
        <taxon>Sphingomonadales</taxon>
        <taxon>Sphingomonadaceae</taxon>
        <taxon>Sphingomonas</taxon>
    </lineage>
</organism>
<feature type="chain" id="PRO_5046819931" evidence="1">
    <location>
        <begin position="20"/>
        <end position="126"/>
    </location>
</feature>
<feature type="signal peptide" evidence="1">
    <location>
        <begin position="1"/>
        <end position="19"/>
    </location>
</feature>